<name>A0A120G774_PSEFL</name>
<dbReference type="AlphaFoldDB" id="A0A120G774"/>
<dbReference type="EMBL" id="LCYA01000087">
    <property type="protein sequence ID" value="KWV86814.1"/>
    <property type="molecule type" value="Genomic_DNA"/>
</dbReference>
<comment type="caution">
    <text evidence="1">The sequence shown here is derived from an EMBL/GenBank/DDBJ whole genome shotgun (WGS) entry which is preliminary data.</text>
</comment>
<protein>
    <submittedName>
        <fullName evidence="1">Uncharacterized protein</fullName>
    </submittedName>
</protein>
<evidence type="ECO:0000313" key="1">
    <source>
        <dbReference type="EMBL" id="KWV86814.1"/>
    </source>
</evidence>
<accession>A0A120G774</accession>
<dbReference type="AntiFam" id="ANF00142">
    <property type="entry name" value="Shadow ORF (opposite yadG)"/>
</dbReference>
<dbReference type="Proteomes" id="UP000061348">
    <property type="component" value="Unassembled WGS sequence"/>
</dbReference>
<organism evidence="1 2">
    <name type="scientific">Pseudomonas fluorescens</name>
    <dbReference type="NCBI Taxonomy" id="294"/>
    <lineage>
        <taxon>Bacteria</taxon>
        <taxon>Pseudomonadati</taxon>
        <taxon>Pseudomonadota</taxon>
        <taxon>Gammaproteobacteria</taxon>
        <taxon>Pseudomonadales</taxon>
        <taxon>Pseudomonadaceae</taxon>
        <taxon>Pseudomonas</taxon>
    </lineage>
</organism>
<dbReference type="AntiFam" id="ANF00095">
    <property type="entry name" value="Shadow ORF (opposite ABC transporters)"/>
</dbReference>
<reference evidence="1 2" key="1">
    <citation type="submission" date="2015-05" db="EMBL/GenBank/DDBJ databases">
        <title>A genomic and transcriptomic approach to investigate the blue pigment phenotype in Pseudomonas fluorescens.</title>
        <authorList>
            <person name="Andreani N.A."/>
            <person name="Cardazzo B."/>
        </authorList>
    </citation>
    <scope>NUCLEOTIDE SEQUENCE [LARGE SCALE GENOMIC DNA]</scope>
    <source>
        <strain evidence="1 2">Ps_22</strain>
    </source>
</reference>
<evidence type="ECO:0000313" key="2">
    <source>
        <dbReference type="Proteomes" id="UP000061348"/>
    </source>
</evidence>
<proteinExistence type="predicted"/>
<sequence>MPAAVGRLAVDQACGIRMLRLGQQFVFAAVLAQAPGIHHGDGIAGLRHHAQVMGDHDDRQATLVAQVEQQPQDLRLHRHIQGRGRFVGDQHLRVAAQGHGDHGALAHASGKLMGVIVDSRLGVGNPDLTQYLDRLQARVFFRRALVQADALGDLLTDAHQRVQVAAGVLEDHAQLPAAHGTHAGIIQCQQVLAGQLHSAALHAQIGRWQQTHQAATGHGLAGTALAHQAKDFTFGQVEGHPIHQGDLTPGVVGDHTEVAHLQQAHERSPNTCATPSANRLKPMAKVTTARPGKVQIHQAVVIKACPSATIVPHSAVGGCTPRPR</sequence>
<gene>
    <name evidence="1" type="ORF">PFLmoz3_03551</name>
</gene>